<protein>
    <submittedName>
        <fullName evidence="2">Polysaccharide deacetylase family protein</fullName>
    </submittedName>
</protein>
<sequence length="326" mass="38655">MTDFRNCGKFIISLDFELLWGTFDRVGGQVYPTYFSNTRKVIPQILRTFESHKVAATWATVGMLFAESEEEWRMYMPKSLPTYQNPNLSPYHWVDRFGLNPTWHFAPELIQMILKTPHQEVGSHTFGHYYVGEAGQHADQWRSDLQAARGIAFDKFHLKLKSMVFPRNQINLDYLKICQEEGFEQYRSNPIDWYWQETYRETFAKKVFRTADCFVQMGSRKTFEACNLASSPSAVLQIPASRLLRPYHDQWKWLNKLKLNRIKNEMTYAAKHQEAYHLWWHPHNFGNDPLQSMKELEEILDHFTMLKENFGMESFSMQSLADIHRE</sequence>
<dbReference type="EMBL" id="JAKZGP010000032">
    <property type="protein sequence ID" value="MCH7410229.1"/>
    <property type="molecule type" value="Genomic_DNA"/>
</dbReference>
<dbReference type="Pfam" id="PF01522">
    <property type="entry name" value="Polysacc_deac_1"/>
    <property type="match status" value="1"/>
</dbReference>
<dbReference type="RefSeq" id="WP_241348596.1">
    <property type="nucleotide sequence ID" value="NZ_JAKZGP010000032.1"/>
</dbReference>
<dbReference type="InterPro" id="IPR011330">
    <property type="entry name" value="Glyco_hydro/deAcase_b/a-brl"/>
</dbReference>
<evidence type="ECO:0000313" key="2">
    <source>
        <dbReference type="EMBL" id="MCH7410229.1"/>
    </source>
</evidence>
<evidence type="ECO:0000313" key="3">
    <source>
        <dbReference type="Proteomes" id="UP001165489"/>
    </source>
</evidence>
<dbReference type="Gene3D" id="3.20.20.370">
    <property type="entry name" value="Glycoside hydrolase/deacetylase"/>
    <property type="match status" value="1"/>
</dbReference>
<gene>
    <name evidence="2" type="ORF">MM239_12545</name>
</gene>
<comment type="caution">
    <text evidence="2">The sequence shown here is derived from an EMBL/GenBank/DDBJ whole genome shotgun (WGS) entry which is preliminary data.</text>
</comment>
<accession>A0ABS9V1Y9</accession>
<dbReference type="Proteomes" id="UP001165489">
    <property type="component" value="Unassembled WGS sequence"/>
</dbReference>
<dbReference type="SUPFAM" id="SSF88713">
    <property type="entry name" value="Glycoside hydrolase/deacetylase"/>
    <property type="match status" value="1"/>
</dbReference>
<dbReference type="CDD" id="cd10929">
    <property type="entry name" value="CE4_u5"/>
    <property type="match status" value="1"/>
</dbReference>
<dbReference type="InterPro" id="IPR002509">
    <property type="entry name" value="NODB_dom"/>
</dbReference>
<evidence type="ECO:0000259" key="1">
    <source>
        <dbReference type="Pfam" id="PF01522"/>
    </source>
</evidence>
<proteinExistence type="predicted"/>
<organism evidence="2 3">
    <name type="scientific">Belliella filtrata</name>
    <dbReference type="NCBI Taxonomy" id="2923435"/>
    <lineage>
        <taxon>Bacteria</taxon>
        <taxon>Pseudomonadati</taxon>
        <taxon>Bacteroidota</taxon>
        <taxon>Cytophagia</taxon>
        <taxon>Cytophagales</taxon>
        <taxon>Cyclobacteriaceae</taxon>
        <taxon>Belliella</taxon>
    </lineage>
</organism>
<reference evidence="2" key="1">
    <citation type="submission" date="2022-03" db="EMBL/GenBank/DDBJ databases">
        <title>De novo assembled genomes of Belliella spp. (Cyclobacteriaceae) strains.</title>
        <authorList>
            <person name="Szabo A."/>
            <person name="Korponai K."/>
            <person name="Felfoldi T."/>
        </authorList>
    </citation>
    <scope>NUCLEOTIDE SEQUENCE</scope>
    <source>
        <strain evidence="2">DSM 111904</strain>
    </source>
</reference>
<feature type="domain" description="NodB homology" evidence="1">
    <location>
        <begin position="32"/>
        <end position="184"/>
    </location>
</feature>
<keyword evidence="3" id="KW-1185">Reference proteome</keyword>
<name>A0ABS9V1Y9_9BACT</name>